<dbReference type="AlphaFoldDB" id="A0A6J7HKR8"/>
<dbReference type="EMBL" id="CAFBMW010000002">
    <property type="protein sequence ID" value="CAB4917703.1"/>
    <property type="molecule type" value="Genomic_DNA"/>
</dbReference>
<reference evidence="2" key="1">
    <citation type="submission" date="2020-05" db="EMBL/GenBank/DDBJ databases">
        <authorList>
            <person name="Chiriac C."/>
            <person name="Salcher M."/>
            <person name="Ghai R."/>
            <person name="Kavagutti S V."/>
        </authorList>
    </citation>
    <scope>NUCLEOTIDE SEQUENCE</scope>
</reference>
<organism evidence="2">
    <name type="scientific">freshwater metagenome</name>
    <dbReference type="NCBI Taxonomy" id="449393"/>
    <lineage>
        <taxon>unclassified sequences</taxon>
        <taxon>metagenomes</taxon>
        <taxon>ecological metagenomes</taxon>
    </lineage>
</organism>
<protein>
    <submittedName>
        <fullName evidence="2">Unannotated protein</fullName>
    </submittedName>
</protein>
<sequence>MSAGDEVVVTAHEITTAGQRALVAQCTRCGLRDMAWWAGPAALAGTVTALVRGDGLSHVVAPVLLVAALVVVHVVQVRRALRATFPVGLAVETAVAPHRLSTSTGSYALPQVTGLRAEGRVVRIDHGKDHSHLLPDQVDVDLVRRRAGVPAPAPGAGPTVVVVPPGLGSRAARRMLGWRLWRDSGSLTAWLAVVGFGLLGAWSVAVAVAVAQLGALVQRAAVDRREFDRAFPAGIPVDARWQGWSLEVDSVEGLAVVPVLGATSARGAGDLFVVRRQGMPPLPLPDVVMDDAVRTELLGRN</sequence>
<name>A0A6J7HKR8_9ZZZZ</name>
<feature type="transmembrane region" description="Helical" evidence="1">
    <location>
        <begin position="55"/>
        <end position="75"/>
    </location>
</feature>
<accession>A0A6J7HKR8</accession>
<gene>
    <name evidence="2" type="ORF">UFOPK3662_00415</name>
</gene>
<keyword evidence="1" id="KW-1133">Transmembrane helix</keyword>
<keyword evidence="1" id="KW-0812">Transmembrane</keyword>
<evidence type="ECO:0000313" key="2">
    <source>
        <dbReference type="EMBL" id="CAB4917703.1"/>
    </source>
</evidence>
<proteinExistence type="predicted"/>
<evidence type="ECO:0000256" key="1">
    <source>
        <dbReference type="SAM" id="Phobius"/>
    </source>
</evidence>
<feature type="transmembrane region" description="Helical" evidence="1">
    <location>
        <begin position="189"/>
        <end position="215"/>
    </location>
</feature>
<keyword evidence="1" id="KW-0472">Membrane</keyword>